<evidence type="ECO:0000313" key="2">
    <source>
        <dbReference type="EMBL" id="MBB4908312.1"/>
    </source>
</evidence>
<dbReference type="PANTHER" id="PTHR13887">
    <property type="entry name" value="GLUTATHIONE S-TRANSFERASE KAPPA"/>
    <property type="match status" value="1"/>
</dbReference>
<sequence length="206" mass="22908">MKIEVWSDIVCPWCYIGKRRLESALADFDHAVDVEWRSFQLDPTFPRGTSIPVYEGLAQKFGGDVREMTERVTELAAVEGLHYDYDHAVMVNTFDAHRLTHHAKAQGLGGEMHERLMRAQLVEGETVNDVDTLVRLSEDIGVEGARDVLTGDRYTSDVEADIREARLLGATGVPFFVLDRKYGVSGAQPVEVFASALRQALEASPA</sequence>
<dbReference type="GO" id="GO:0016853">
    <property type="term" value="F:isomerase activity"/>
    <property type="evidence" value="ECO:0007669"/>
    <property type="project" value="UniProtKB-KW"/>
</dbReference>
<dbReference type="PANTHER" id="PTHR13887:SF41">
    <property type="entry name" value="THIOREDOXIN SUPERFAMILY PROTEIN"/>
    <property type="match status" value="1"/>
</dbReference>
<dbReference type="InterPro" id="IPR036249">
    <property type="entry name" value="Thioredoxin-like_sf"/>
</dbReference>
<evidence type="ECO:0000313" key="3">
    <source>
        <dbReference type="Proteomes" id="UP000520767"/>
    </source>
</evidence>
<dbReference type="AlphaFoldDB" id="A0A7W7Q749"/>
<proteinExistence type="predicted"/>
<dbReference type="GO" id="GO:0016491">
    <property type="term" value="F:oxidoreductase activity"/>
    <property type="evidence" value="ECO:0007669"/>
    <property type="project" value="InterPro"/>
</dbReference>
<keyword evidence="2" id="KW-0413">Isomerase</keyword>
<reference evidence="2 3" key="1">
    <citation type="submission" date="2020-08" db="EMBL/GenBank/DDBJ databases">
        <title>Genomic Encyclopedia of Type Strains, Phase III (KMG-III): the genomes of soil and plant-associated and newly described type strains.</title>
        <authorList>
            <person name="Whitman W."/>
        </authorList>
    </citation>
    <scope>NUCLEOTIDE SEQUENCE [LARGE SCALE GENOMIC DNA]</scope>
    <source>
        <strain evidence="2 3">CECT 8960</strain>
    </source>
</reference>
<protein>
    <submittedName>
        <fullName evidence="2">Putative DsbA family dithiol-disulfide isomerase</fullName>
    </submittedName>
</protein>
<gene>
    <name evidence="2" type="ORF">FHR82_004554</name>
</gene>
<evidence type="ECO:0000259" key="1">
    <source>
        <dbReference type="Pfam" id="PF01323"/>
    </source>
</evidence>
<dbReference type="Pfam" id="PF01323">
    <property type="entry name" value="DSBA"/>
    <property type="match status" value="1"/>
</dbReference>
<dbReference type="CDD" id="cd03024">
    <property type="entry name" value="DsbA_FrnE"/>
    <property type="match status" value="1"/>
</dbReference>
<name>A0A7W7Q749_9PSEU</name>
<organism evidence="2 3">
    <name type="scientific">Actinophytocola algeriensis</name>
    <dbReference type="NCBI Taxonomy" id="1768010"/>
    <lineage>
        <taxon>Bacteria</taxon>
        <taxon>Bacillati</taxon>
        <taxon>Actinomycetota</taxon>
        <taxon>Actinomycetes</taxon>
        <taxon>Pseudonocardiales</taxon>
        <taxon>Pseudonocardiaceae</taxon>
    </lineage>
</organism>
<dbReference type="RefSeq" id="WP_184812397.1">
    <property type="nucleotide sequence ID" value="NZ_JACHJQ010000004.1"/>
</dbReference>
<dbReference type="Gene3D" id="3.40.30.10">
    <property type="entry name" value="Glutaredoxin"/>
    <property type="match status" value="1"/>
</dbReference>
<feature type="domain" description="DSBA-like thioredoxin" evidence="1">
    <location>
        <begin position="3"/>
        <end position="197"/>
    </location>
</feature>
<dbReference type="InterPro" id="IPR001853">
    <property type="entry name" value="DSBA-like_thioredoxin_dom"/>
</dbReference>
<keyword evidence="3" id="KW-1185">Reference proteome</keyword>
<accession>A0A7W7Q749</accession>
<dbReference type="Proteomes" id="UP000520767">
    <property type="component" value="Unassembled WGS sequence"/>
</dbReference>
<dbReference type="SUPFAM" id="SSF52833">
    <property type="entry name" value="Thioredoxin-like"/>
    <property type="match status" value="1"/>
</dbReference>
<comment type="caution">
    <text evidence="2">The sequence shown here is derived from an EMBL/GenBank/DDBJ whole genome shotgun (WGS) entry which is preliminary data.</text>
</comment>
<dbReference type="EMBL" id="JACHJQ010000004">
    <property type="protein sequence ID" value="MBB4908312.1"/>
    <property type="molecule type" value="Genomic_DNA"/>
</dbReference>